<name>A0A438GNZ4_VITVI</name>
<sequence>MRNFRITWSSWLPKAISSSFQLQIVHGLKRWILDFQSFEMIDMDPQAITIDQFTTIVAYVQEASPFMLHGQSEVSPPIIAQTIVSEDVHAHINHLEIPRTGLPVEYRMSEIDRYTGIDYPCIHLRLYSTIMRAYGLDETQLIVLFPLSLSGAT</sequence>
<dbReference type="Proteomes" id="UP000288805">
    <property type="component" value="Unassembled WGS sequence"/>
</dbReference>
<dbReference type="EMBL" id="QGNW01000380">
    <property type="protein sequence ID" value="RVW73926.1"/>
    <property type="molecule type" value="Genomic_DNA"/>
</dbReference>
<evidence type="ECO:0000313" key="2">
    <source>
        <dbReference type="Proteomes" id="UP000288805"/>
    </source>
</evidence>
<comment type="caution">
    <text evidence="1">The sequence shown here is derived from an EMBL/GenBank/DDBJ whole genome shotgun (WGS) entry which is preliminary data.</text>
</comment>
<gene>
    <name evidence="1" type="ORF">CK203_056307</name>
</gene>
<dbReference type="AlphaFoldDB" id="A0A438GNZ4"/>
<proteinExistence type="predicted"/>
<organism evidence="1 2">
    <name type="scientific">Vitis vinifera</name>
    <name type="common">Grape</name>
    <dbReference type="NCBI Taxonomy" id="29760"/>
    <lineage>
        <taxon>Eukaryota</taxon>
        <taxon>Viridiplantae</taxon>
        <taxon>Streptophyta</taxon>
        <taxon>Embryophyta</taxon>
        <taxon>Tracheophyta</taxon>
        <taxon>Spermatophyta</taxon>
        <taxon>Magnoliopsida</taxon>
        <taxon>eudicotyledons</taxon>
        <taxon>Gunneridae</taxon>
        <taxon>Pentapetalae</taxon>
        <taxon>rosids</taxon>
        <taxon>Vitales</taxon>
        <taxon>Vitaceae</taxon>
        <taxon>Viteae</taxon>
        <taxon>Vitis</taxon>
    </lineage>
</organism>
<accession>A0A438GNZ4</accession>
<protein>
    <submittedName>
        <fullName evidence="1">Uncharacterized protein</fullName>
    </submittedName>
</protein>
<reference evidence="1 2" key="1">
    <citation type="journal article" date="2018" name="PLoS Genet.">
        <title>Population sequencing reveals clonal diversity and ancestral inbreeding in the grapevine cultivar Chardonnay.</title>
        <authorList>
            <person name="Roach M.J."/>
            <person name="Johnson D.L."/>
            <person name="Bohlmann J."/>
            <person name="van Vuuren H.J."/>
            <person name="Jones S.J."/>
            <person name="Pretorius I.S."/>
            <person name="Schmidt S.A."/>
            <person name="Borneman A.R."/>
        </authorList>
    </citation>
    <scope>NUCLEOTIDE SEQUENCE [LARGE SCALE GENOMIC DNA]</scope>
    <source>
        <strain evidence="2">cv. Chardonnay</strain>
        <tissue evidence="1">Leaf</tissue>
    </source>
</reference>
<evidence type="ECO:0000313" key="1">
    <source>
        <dbReference type="EMBL" id="RVW73926.1"/>
    </source>
</evidence>